<protein>
    <recommendedName>
        <fullName evidence="3">DUF507 domain-containing protein</fullName>
    </recommendedName>
</protein>
<evidence type="ECO:0000313" key="2">
    <source>
        <dbReference type="Proteomes" id="UP000052008"/>
    </source>
</evidence>
<organism evidence="1 2">
    <name type="scientific">candidate division TA06 bacterium DG_24</name>
    <dbReference type="NCBI Taxonomy" id="1703770"/>
    <lineage>
        <taxon>Bacteria</taxon>
        <taxon>Bacteria division TA06</taxon>
    </lineage>
</organism>
<reference evidence="1 2" key="1">
    <citation type="journal article" date="2015" name="Microbiome">
        <title>Genomic resolution of linkages in carbon, nitrogen, and sulfur cycling among widespread estuary sediment bacteria.</title>
        <authorList>
            <person name="Baker B.J."/>
            <person name="Lazar C.S."/>
            <person name="Teske A.P."/>
            <person name="Dick G.J."/>
        </authorList>
    </citation>
    <scope>NUCLEOTIDE SEQUENCE [LARGE SCALE GENOMIC DNA]</scope>
    <source>
        <strain evidence="1">DG_24</strain>
    </source>
</reference>
<dbReference type="EMBL" id="LIZS01000008">
    <property type="protein sequence ID" value="KPJ53996.1"/>
    <property type="molecule type" value="Genomic_DNA"/>
</dbReference>
<name>A0A0S7WWN2_UNCT6</name>
<accession>A0A0S7WWN2</accession>
<dbReference type="AlphaFoldDB" id="A0A0S7WWN2"/>
<dbReference type="Proteomes" id="UP000052008">
    <property type="component" value="Unassembled WGS sequence"/>
</dbReference>
<comment type="caution">
    <text evidence="1">The sequence shown here is derived from an EMBL/GenBank/DDBJ whole genome shotgun (WGS) entry which is preliminary data.</text>
</comment>
<proteinExistence type="predicted"/>
<gene>
    <name evidence="1" type="ORF">AMJ39_02195</name>
</gene>
<evidence type="ECO:0008006" key="3">
    <source>
        <dbReference type="Google" id="ProtNLM"/>
    </source>
</evidence>
<evidence type="ECO:0000313" key="1">
    <source>
        <dbReference type="EMBL" id="KPJ53996.1"/>
    </source>
</evidence>
<sequence>MTSPIDRLKEIVDATCEELRYGNVSRAEAEELVQNVRREAERLIPDQMETYDLIYEARFRRLIEQFIDSQTRERASES</sequence>
<dbReference type="STRING" id="1703770.AMJ39_02195"/>